<reference evidence="1 2" key="1">
    <citation type="submission" date="2023-10" db="EMBL/GenBank/DDBJ databases">
        <title>Draft genome sequence of Xylaria bambusicola isolate GMP-LS, the root and basal stem rot pathogen of sugarcane in Indonesia.</title>
        <authorList>
            <person name="Selvaraj P."/>
            <person name="Muralishankar V."/>
            <person name="Muruganantham S."/>
            <person name="Sp S."/>
            <person name="Haryani S."/>
            <person name="Lau K.J.X."/>
            <person name="Naqvi N.I."/>
        </authorList>
    </citation>
    <scope>NUCLEOTIDE SEQUENCE [LARGE SCALE GENOMIC DNA]</scope>
    <source>
        <strain evidence="1">GMP-LS</strain>
    </source>
</reference>
<keyword evidence="2" id="KW-1185">Reference proteome</keyword>
<dbReference type="AlphaFoldDB" id="A0AAN7Z323"/>
<evidence type="ECO:0000313" key="1">
    <source>
        <dbReference type="EMBL" id="KAK5635075.1"/>
    </source>
</evidence>
<organism evidence="1 2">
    <name type="scientific">Xylaria bambusicola</name>
    <dbReference type="NCBI Taxonomy" id="326684"/>
    <lineage>
        <taxon>Eukaryota</taxon>
        <taxon>Fungi</taxon>
        <taxon>Dikarya</taxon>
        <taxon>Ascomycota</taxon>
        <taxon>Pezizomycotina</taxon>
        <taxon>Sordariomycetes</taxon>
        <taxon>Xylariomycetidae</taxon>
        <taxon>Xylariales</taxon>
        <taxon>Xylariaceae</taxon>
        <taxon>Xylaria</taxon>
    </lineage>
</organism>
<evidence type="ECO:0008006" key="3">
    <source>
        <dbReference type="Google" id="ProtNLM"/>
    </source>
</evidence>
<sequence length="265" mass="28024">MAVRISHHVGLLELRSGFGLDLVRLGVGRLLLGFAVDGCLDDVRGTQTLEFCCRTFDLDVLLQVLIPRLGSSSSLDPSDVDVTAEIGLLRSQVGLGRGTLDVSVRLLHGRLGVDLGNLTFLLTASVGLADVSAELGVCDVDTGLVRGALVGLLRERLEVRGADGVFELLDVGVVDLEAELVELALNVAEDAALEFLPLGEDLFHGHAGHQHSGFTLDNALDDVLEHGILHERVPAILVLGMFPGRRIGYGSGVGTARVDVTVRGS</sequence>
<proteinExistence type="predicted"/>
<comment type="caution">
    <text evidence="1">The sequence shown here is derived from an EMBL/GenBank/DDBJ whole genome shotgun (WGS) entry which is preliminary data.</text>
</comment>
<dbReference type="Proteomes" id="UP001305414">
    <property type="component" value="Unassembled WGS sequence"/>
</dbReference>
<name>A0AAN7Z323_9PEZI</name>
<gene>
    <name evidence="1" type="ORF">RRF57_010787</name>
</gene>
<evidence type="ECO:0000313" key="2">
    <source>
        <dbReference type="Proteomes" id="UP001305414"/>
    </source>
</evidence>
<protein>
    <recommendedName>
        <fullName evidence="3">NAD-specific glutamate dehydrogenase</fullName>
    </recommendedName>
</protein>
<accession>A0AAN7Z323</accession>
<dbReference type="EMBL" id="JAWHQM010000048">
    <property type="protein sequence ID" value="KAK5635075.1"/>
    <property type="molecule type" value="Genomic_DNA"/>
</dbReference>